<feature type="signal peptide" evidence="10">
    <location>
        <begin position="1"/>
        <end position="26"/>
    </location>
</feature>
<dbReference type="PANTHER" id="PTHR11339">
    <property type="entry name" value="EXTRACELLULAR MATRIX GLYCOPROTEIN RELATED"/>
    <property type="match status" value="1"/>
</dbReference>
<proteinExistence type="predicted"/>
<accession>A0A4W3H362</accession>
<organism evidence="12 13">
    <name type="scientific">Callorhinchus milii</name>
    <name type="common">Ghost shark</name>
    <dbReference type="NCBI Taxonomy" id="7868"/>
    <lineage>
        <taxon>Eukaryota</taxon>
        <taxon>Metazoa</taxon>
        <taxon>Chordata</taxon>
        <taxon>Craniata</taxon>
        <taxon>Vertebrata</taxon>
        <taxon>Chondrichthyes</taxon>
        <taxon>Holocephali</taxon>
        <taxon>Chimaeriformes</taxon>
        <taxon>Callorhinchidae</taxon>
        <taxon>Callorhinchus</taxon>
    </lineage>
</organism>
<dbReference type="FunFam" id="2.10.25.10:FF:000153">
    <property type="entry name" value="MUC5B isoform 1"/>
    <property type="match status" value="1"/>
</dbReference>
<dbReference type="InterPro" id="IPR014853">
    <property type="entry name" value="VWF/SSPO/ZAN-like_Cys-rich_dom"/>
</dbReference>
<feature type="chain" id="PRO_5021451089" evidence="10">
    <location>
        <begin position="27"/>
        <end position="1668"/>
    </location>
</feature>
<dbReference type="GeneTree" id="ENSGT00940000156076"/>
<dbReference type="CDD" id="cd19941">
    <property type="entry name" value="TIL"/>
    <property type="match status" value="3"/>
</dbReference>
<dbReference type="InterPro" id="IPR001007">
    <property type="entry name" value="VWF_dom"/>
</dbReference>
<dbReference type="SMART" id="SM00832">
    <property type="entry name" value="C8"/>
    <property type="match status" value="3"/>
</dbReference>
<keyword evidence="3 10" id="KW-0732">Signal</keyword>
<comment type="subunit">
    <text evidence="8">Homomultimer; disulfide-linked. The N- and C-terminus mediate their assembly into higher order structures to form filaments. The CTCK domains of two polypeptides associate in the endoplasmic reticulum to generate intermolecularly disulfide-bonded dimers. These dimers progress to the Golgi apparatus, which is a more acidic environment than the endoplasmic reticulum. Under acidic conditions, the N-termini form non-covalent intermolecular interactions that juxtapose assemblies from different CTCK-linked dimers to produce long, disulfide-linked polymers that remain highly compact until secretion.</text>
</comment>
<dbReference type="InterPro" id="IPR001846">
    <property type="entry name" value="VWF_type-D"/>
</dbReference>
<feature type="domain" description="VWFD" evidence="11">
    <location>
        <begin position="40"/>
        <end position="188"/>
    </location>
</feature>
<feature type="domain" description="VWFD" evidence="11">
    <location>
        <begin position="370"/>
        <end position="532"/>
    </location>
</feature>
<dbReference type="Pfam" id="PF00094">
    <property type="entry name" value="VWD"/>
    <property type="match status" value="3"/>
</dbReference>
<feature type="domain" description="VWFD" evidence="11">
    <location>
        <begin position="810"/>
        <end position="980"/>
    </location>
</feature>
<dbReference type="PANTHER" id="PTHR11339:SF371">
    <property type="entry name" value="MUCIN-2"/>
    <property type="match status" value="1"/>
</dbReference>
<dbReference type="FunFam" id="2.10.25.10:FF:000674">
    <property type="entry name" value="Mucin-2"/>
    <property type="match status" value="1"/>
</dbReference>
<protein>
    <submittedName>
        <fullName evidence="12">Mucin-5AC-like</fullName>
    </submittedName>
</protein>
<evidence type="ECO:0000259" key="11">
    <source>
        <dbReference type="PROSITE" id="PS51233"/>
    </source>
</evidence>
<dbReference type="Gene3D" id="2.10.25.10">
    <property type="entry name" value="Laminin"/>
    <property type="match status" value="3"/>
</dbReference>
<reference evidence="13" key="2">
    <citation type="journal article" date="2007" name="PLoS Biol.">
        <title>Survey sequencing and comparative analysis of the elephant shark (Callorhinchus milii) genome.</title>
        <authorList>
            <person name="Venkatesh B."/>
            <person name="Kirkness E.F."/>
            <person name="Loh Y.H."/>
            <person name="Halpern A.L."/>
            <person name="Lee A.P."/>
            <person name="Johnson J."/>
            <person name="Dandona N."/>
            <person name="Viswanathan L.D."/>
            <person name="Tay A."/>
            <person name="Venter J.C."/>
            <person name="Strausberg R.L."/>
            <person name="Brenner S."/>
        </authorList>
    </citation>
    <scope>NUCLEOTIDE SEQUENCE [LARGE SCALE GENOMIC DNA]</scope>
</reference>
<dbReference type="InterPro" id="IPR058753">
    <property type="entry name" value="TIL_OTOGL_Mucin"/>
</dbReference>
<evidence type="ECO:0000256" key="4">
    <source>
        <dbReference type="ARBA" id="ARBA00022737"/>
    </source>
</evidence>
<dbReference type="SMART" id="SM00216">
    <property type="entry name" value="VWD"/>
    <property type="match status" value="3"/>
</dbReference>
<dbReference type="GO" id="GO:0005615">
    <property type="term" value="C:extracellular space"/>
    <property type="evidence" value="ECO:0007669"/>
    <property type="project" value="TreeGrafter"/>
</dbReference>
<evidence type="ECO:0000256" key="10">
    <source>
        <dbReference type="SAM" id="SignalP"/>
    </source>
</evidence>
<dbReference type="OMA" id="NRAIEPT"/>
<sequence>MQASLLLLSASGSLFLSRRILPLVIALCLSRSHNPAHNDHVCSSWGNYHFKTFDGDVYHFPGLCNYVLASDCLSAYEEFNIQIRLCIKMRHNVLFLSRVTLPYSQSGVMIEQINIYTRVTAKIGLTFTWNGNDALMLELGKKYENTTCGLCGDFNGIPGNEFVSNGYHLTPVQFGNLQKLNGPMEHCEDISQDADWDKTCSHFRSECEILLTGKAFSNCNILIDIAPFIESCMQDMCLCSEADTLSFCLCNSMSEFSRQCAHAGGKPGNWRTNGFCEKTCPFNMIYEECGTPCTDTCLNPDRSQMCEEHCIDGCFCPPGTVFDDISNKGCIPVEQCSCIYNGLAFDSGEQYSTNICTGGQWSCTDLSCPGTCSIEGGSHFDTFDGSHYTFHGRCYYVLSKDCENSMFTILGELQPCGITESETCLKAVTLTVQGVRSLHFCVCPLFTDNVTVFRPSNFYIILQANFGLQLQVQLVPLMQLYTILDPSFESRMCGLCGNFNNVLNDDFKAVSGLVEGTASAFANTWKTKASCPDKQDVHENPCSLSYAKHWCSLLLDSDSPFAVCHSLISPDPSILQQCMYDSCNCEKSEDCMCAALSSYVWACAAKGITISNWRTNVCSKYSNCPKTLVYSYDMKPCHRTCWSLSVPDSTCTIDFVPVDGCGCAEGTYMDDTGICVPPASCQCYHQGTTIPPGEVIHEDDAICDWVYFADCADPMVYFDCNNASADSIGTECQKSCQTLDMECYATGCVSGCVCPKGLVSDGSSGCIAVNQCPCVHNGVHYQSGDSIQVDCNTCECNDRQWQCTTNSCHGTCGIYGDGHYITFDGRRYNFNGDCEYTVAQDHCGKNPSNGTFRVITENIPCGTTGTTCSKAIKIFLGNTELKLSEGKYEVVTFDDETHIPYKVRHLGIYLVIEAENGLVLVWDKKTSLTVKLKPSFKGNICGMCGNFDGNVYNDFTTRSQLVVANVQEFGNSWKVSPSCPDVKKITEPCSANTHRAAWAQRQCSIIQSQAFRPCHAQVNPTPYYDACVRDACACDTGGDCECFCTAVAAYSSACSMVGVCVSWRTPDICPLFCDYYNPEDECKWHYAPCGVPCVKTCQNPGGACSKIIPKLEGCYPDCPSDKPLLDEEGMKCVTMEQCSCYINGKHYEPGQIVPTTQNCDIIYHTTDGIGGCIKATCAVNGTINREVYPSAPTTTSTATPTTTSTATPTTTSTATPTTTSTAAPTATSTATPTTTSTHAPTTTKCQPECTWTHWLDATQPQIGEAGGDFETYENIRMEYDLCMNPSDIKCRAQKTPDIAFDDLQQNVQCNVSFGLKCYNRDQIGDSPLCNNYQISVLCCSLDCSTTATPTTTSTVAPTTTSTAAPTTISTATPTITSTVTPTTTSTAAPTTTSTVTPTTTSTATPTTTSTATSTTTSTVTPSITSTATPTTTSTATPTTTSTAASTITSTAVPTTTSTATSTTTSTVTPSITSTATPTTTSTAAPTTTSTSTSSVSITTTSTTEIVTAITTLYSTEITACQKKVFAPTTTSTVNPTTTSTAAPNTTSTATPTTTSTAAPTTTSTATPTTTSTATPTTTSTSNPTTTSTATPTTTSTATPTTTSTAITTTTSTATPTTTSTAAPTTTSTATPTTTSSATPTTTSTATPTTTSTATPTTTSTHAPTTTKC</sequence>
<feature type="region of interest" description="Disordered" evidence="9">
    <location>
        <begin position="1188"/>
        <end position="1241"/>
    </location>
</feature>
<comment type="subcellular location">
    <subcellularLocation>
        <location evidence="1">Secreted</location>
    </subcellularLocation>
</comment>
<dbReference type="SMART" id="SM00215">
    <property type="entry name" value="VWC_out"/>
    <property type="match status" value="2"/>
</dbReference>
<evidence type="ECO:0000256" key="5">
    <source>
        <dbReference type="ARBA" id="ARBA00023008"/>
    </source>
</evidence>
<evidence type="ECO:0000256" key="9">
    <source>
        <dbReference type="SAM" id="MobiDB-lite"/>
    </source>
</evidence>
<evidence type="ECO:0000256" key="2">
    <source>
        <dbReference type="ARBA" id="ARBA00022525"/>
    </source>
</evidence>
<keyword evidence="2" id="KW-0964">Secreted</keyword>
<dbReference type="InParanoid" id="A0A4W3H362"/>
<dbReference type="SUPFAM" id="SSF57567">
    <property type="entry name" value="Serine protease inhibitors"/>
    <property type="match status" value="4"/>
</dbReference>
<dbReference type="InterPro" id="IPR036084">
    <property type="entry name" value="Ser_inhib-like_sf"/>
</dbReference>
<feature type="region of interest" description="Disordered" evidence="9">
    <location>
        <begin position="1529"/>
        <end position="1668"/>
    </location>
</feature>
<keyword evidence="5" id="KW-0186">Copper</keyword>
<evidence type="ECO:0000313" key="12">
    <source>
        <dbReference type="Ensembl" id="ENSCMIP00000009597.1"/>
    </source>
</evidence>
<feature type="compositionally biased region" description="Low complexity" evidence="9">
    <location>
        <begin position="1189"/>
        <end position="1241"/>
    </location>
</feature>
<reference evidence="12" key="4">
    <citation type="submission" date="2025-08" db="UniProtKB">
        <authorList>
            <consortium name="Ensembl"/>
        </authorList>
    </citation>
    <scope>IDENTIFICATION</scope>
</reference>
<keyword evidence="7" id="KW-0325">Glycoprotein</keyword>
<dbReference type="Proteomes" id="UP000314986">
    <property type="component" value="Unassembled WGS sequence"/>
</dbReference>
<dbReference type="Pfam" id="PF13330">
    <property type="entry name" value="Mucin2_WxxW"/>
    <property type="match status" value="1"/>
</dbReference>
<evidence type="ECO:0000313" key="13">
    <source>
        <dbReference type="Proteomes" id="UP000314986"/>
    </source>
</evidence>
<dbReference type="FunFam" id="2.10.25.10:FF:000414">
    <property type="entry name" value="von Willebrand factor"/>
    <property type="match status" value="1"/>
</dbReference>
<dbReference type="PROSITE" id="PS51233">
    <property type="entry name" value="VWFD"/>
    <property type="match status" value="3"/>
</dbReference>
<name>A0A4W3H362_CALMI</name>
<dbReference type="InterPro" id="IPR025155">
    <property type="entry name" value="WxxW_domain"/>
</dbReference>
<feature type="region of interest" description="Disordered" evidence="9">
    <location>
        <begin position="1373"/>
        <end position="1494"/>
    </location>
</feature>
<dbReference type="InterPro" id="IPR002919">
    <property type="entry name" value="TIL_dom"/>
</dbReference>
<evidence type="ECO:0000256" key="3">
    <source>
        <dbReference type="ARBA" id="ARBA00022729"/>
    </source>
</evidence>
<dbReference type="Pfam" id="PF08742">
    <property type="entry name" value="C8"/>
    <property type="match status" value="3"/>
</dbReference>
<evidence type="ECO:0000256" key="7">
    <source>
        <dbReference type="ARBA" id="ARBA00023180"/>
    </source>
</evidence>
<keyword evidence="13" id="KW-1185">Reference proteome</keyword>
<dbReference type="InterPro" id="IPR050780">
    <property type="entry name" value="Mucin_vWF_Thrombospondin_sf"/>
</dbReference>
<evidence type="ECO:0000256" key="8">
    <source>
        <dbReference type="ARBA" id="ARBA00063950"/>
    </source>
</evidence>
<dbReference type="Ensembl" id="ENSCMIT00000009858.1">
    <property type="protein sequence ID" value="ENSCMIP00000009597.1"/>
    <property type="gene ID" value="ENSCMIG00000005082.1"/>
</dbReference>
<feature type="region of interest" description="Disordered" evidence="9">
    <location>
        <begin position="1348"/>
        <end position="1367"/>
    </location>
</feature>
<keyword evidence="6" id="KW-1015">Disulfide bond</keyword>
<dbReference type="Pfam" id="PF01826">
    <property type="entry name" value="TIL"/>
    <property type="match status" value="1"/>
</dbReference>
<dbReference type="GO" id="GO:0031012">
    <property type="term" value="C:extracellular matrix"/>
    <property type="evidence" value="ECO:0007669"/>
    <property type="project" value="TreeGrafter"/>
</dbReference>
<keyword evidence="4" id="KW-0677">Repeat</keyword>
<dbReference type="STRING" id="7868.ENSCMIP00000009597"/>
<dbReference type="Pfam" id="PF25962">
    <property type="entry name" value="TIL_OTOGL_Mucin"/>
    <property type="match status" value="1"/>
</dbReference>
<evidence type="ECO:0000256" key="1">
    <source>
        <dbReference type="ARBA" id="ARBA00004613"/>
    </source>
</evidence>
<evidence type="ECO:0000256" key="6">
    <source>
        <dbReference type="ARBA" id="ARBA00023157"/>
    </source>
</evidence>
<reference evidence="12" key="5">
    <citation type="submission" date="2025-09" db="UniProtKB">
        <authorList>
            <consortium name="Ensembl"/>
        </authorList>
    </citation>
    <scope>IDENTIFICATION</scope>
</reference>
<reference evidence="13" key="3">
    <citation type="journal article" date="2014" name="Nature">
        <title>Elephant shark genome provides unique insights into gnathostome evolution.</title>
        <authorList>
            <consortium name="International Elephant Shark Genome Sequencing Consortium"/>
            <person name="Venkatesh B."/>
            <person name="Lee A.P."/>
            <person name="Ravi V."/>
            <person name="Maurya A.K."/>
            <person name="Lian M.M."/>
            <person name="Swann J.B."/>
            <person name="Ohta Y."/>
            <person name="Flajnik M.F."/>
            <person name="Sutoh Y."/>
            <person name="Kasahara M."/>
            <person name="Hoon S."/>
            <person name="Gangu V."/>
            <person name="Roy S.W."/>
            <person name="Irimia M."/>
            <person name="Korzh V."/>
            <person name="Kondrychyn I."/>
            <person name="Lim Z.W."/>
            <person name="Tay B.H."/>
            <person name="Tohari S."/>
            <person name="Kong K.W."/>
            <person name="Ho S."/>
            <person name="Lorente-Galdos B."/>
            <person name="Quilez J."/>
            <person name="Marques-Bonet T."/>
            <person name="Raney B.J."/>
            <person name="Ingham P.W."/>
            <person name="Tay A."/>
            <person name="Hillier L.W."/>
            <person name="Minx P."/>
            <person name="Boehm T."/>
            <person name="Wilson R.K."/>
            <person name="Brenner S."/>
            <person name="Warren W.C."/>
        </authorList>
    </citation>
    <scope>NUCLEOTIDE SEQUENCE [LARGE SCALE GENOMIC DNA]</scope>
</reference>
<reference evidence="13" key="1">
    <citation type="journal article" date="2006" name="Science">
        <title>Ancient noncoding elements conserved in the human genome.</title>
        <authorList>
            <person name="Venkatesh B."/>
            <person name="Kirkness E.F."/>
            <person name="Loh Y.H."/>
            <person name="Halpern A.L."/>
            <person name="Lee A.P."/>
            <person name="Johnson J."/>
            <person name="Dandona N."/>
            <person name="Viswanathan L.D."/>
            <person name="Tay A."/>
            <person name="Venter J.C."/>
            <person name="Strausberg R.L."/>
            <person name="Brenner S."/>
        </authorList>
    </citation>
    <scope>NUCLEOTIDE SEQUENCE [LARGE SCALE GENOMIC DNA]</scope>
</reference>